<evidence type="ECO:0000256" key="5">
    <source>
        <dbReference type="ARBA" id="ARBA00022801"/>
    </source>
</evidence>
<organism evidence="10 11">
    <name type="scientific">Blastococcus tunisiensis</name>
    <dbReference type="NCBI Taxonomy" id="1798228"/>
    <lineage>
        <taxon>Bacteria</taxon>
        <taxon>Bacillati</taxon>
        <taxon>Actinomycetota</taxon>
        <taxon>Actinomycetes</taxon>
        <taxon>Geodermatophilales</taxon>
        <taxon>Geodermatophilaceae</taxon>
        <taxon>Blastococcus</taxon>
    </lineage>
</organism>
<evidence type="ECO:0000256" key="3">
    <source>
        <dbReference type="ARBA" id="ARBA00022722"/>
    </source>
</evidence>
<keyword evidence="4 8" id="KW-0479">Metal-binding</keyword>
<reference evidence="11" key="1">
    <citation type="submission" date="2016-10" db="EMBL/GenBank/DDBJ databases">
        <authorList>
            <person name="Varghese N."/>
            <person name="Submissions S."/>
        </authorList>
    </citation>
    <scope>NUCLEOTIDE SEQUENCE [LARGE SCALE GENOMIC DNA]</scope>
    <source>
        <strain evidence="11">DSM 46838</strain>
    </source>
</reference>
<dbReference type="GO" id="GO:0016787">
    <property type="term" value="F:hydrolase activity"/>
    <property type="evidence" value="ECO:0007669"/>
    <property type="project" value="UniProtKB-KW"/>
</dbReference>
<keyword evidence="6 8" id="KW-0460">Magnesium</keyword>
<dbReference type="AlphaFoldDB" id="A0A1I2DKJ5"/>
<evidence type="ECO:0000256" key="4">
    <source>
        <dbReference type="ARBA" id="ARBA00022723"/>
    </source>
</evidence>
<feature type="binding site" evidence="8">
    <location>
        <position position="5"/>
    </location>
    <ligand>
        <name>Mg(2+)</name>
        <dbReference type="ChEBI" id="CHEBI:18420"/>
    </ligand>
</feature>
<accession>A0A1I2DKJ5</accession>
<comment type="function">
    <text evidence="8">Toxic component of a toxin-antitoxin (TA) system. An RNase.</text>
</comment>
<evidence type="ECO:0000256" key="7">
    <source>
        <dbReference type="ARBA" id="ARBA00038093"/>
    </source>
</evidence>
<protein>
    <recommendedName>
        <fullName evidence="8">Ribonuclease VapC</fullName>
        <shortName evidence="8">RNase VapC</shortName>
        <ecNumber evidence="8">3.1.-.-</ecNumber>
    </recommendedName>
    <alternativeName>
        <fullName evidence="8">Toxin VapC</fullName>
    </alternativeName>
</protein>
<dbReference type="InterPro" id="IPR022907">
    <property type="entry name" value="VapC_family"/>
</dbReference>
<dbReference type="GO" id="GO:0090729">
    <property type="term" value="F:toxin activity"/>
    <property type="evidence" value="ECO:0007669"/>
    <property type="project" value="UniProtKB-KW"/>
</dbReference>
<evidence type="ECO:0000256" key="1">
    <source>
        <dbReference type="ARBA" id="ARBA00001946"/>
    </source>
</evidence>
<feature type="binding site" evidence="8">
    <location>
        <position position="97"/>
    </location>
    <ligand>
        <name>Mg(2+)</name>
        <dbReference type="ChEBI" id="CHEBI:18420"/>
    </ligand>
</feature>
<dbReference type="GO" id="GO:0000287">
    <property type="term" value="F:magnesium ion binding"/>
    <property type="evidence" value="ECO:0007669"/>
    <property type="project" value="UniProtKB-UniRule"/>
</dbReference>
<comment type="cofactor">
    <cofactor evidence="1 8">
        <name>Mg(2+)</name>
        <dbReference type="ChEBI" id="CHEBI:18420"/>
    </cofactor>
</comment>
<dbReference type="PANTHER" id="PTHR33653:SF1">
    <property type="entry name" value="RIBONUCLEASE VAPC2"/>
    <property type="match status" value="1"/>
</dbReference>
<keyword evidence="3 8" id="KW-0540">Nuclease</keyword>
<dbReference type="Pfam" id="PF01850">
    <property type="entry name" value="PIN"/>
    <property type="match status" value="1"/>
</dbReference>
<dbReference type="STRING" id="1798228.SAMN05216574_10630"/>
<dbReference type="EMBL" id="FOND01000006">
    <property type="protein sequence ID" value="SFE80977.1"/>
    <property type="molecule type" value="Genomic_DNA"/>
</dbReference>
<feature type="domain" description="PIN" evidence="9">
    <location>
        <begin position="2"/>
        <end position="122"/>
    </location>
</feature>
<dbReference type="InterPro" id="IPR029060">
    <property type="entry name" value="PIN-like_dom_sf"/>
</dbReference>
<dbReference type="OrthoDB" id="9811788at2"/>
<dbReference type="InterPro" id="IPR050556">
    <property type="entry name" value="Type_II_TA_system_RNase"/>
</dbReference>
<name>A0A1I2DKJ5_9ACTN</name>
<dbReference type="EC" id="3.1.-.-" evidence="8"/>
<dbReference type="PANTHER" id="PTHR33653">
    <property type="entry name" value="RIBONUCLEASE VAPC2"/>
    <property type="match status" value="1"/>
</dbReference>
<evidence type="ECO:0000259" key="9">
    <source>
        <dbReference type="Pfam" id="PF01850"/>
    </source>
</evidence>
<dbReference type="Proteomes" id="UP000198589">
    <property type="component" value="Unassembled WGS sequence"/>
</dbReference>
<dbReference type="GO" id="GO:0004540">
    <property type="term" value="F:RNA nuclease activity"/>
    <property type="evidence" value="ECO:0007669"/>
    <property type="project" value="InterPro"/>
</dbReference>
<keyword evidence="11" id="KW-1185">Reference proteome</keyword>
<dbReference type="RefSeq" id="WP_092196551.1">
    <property type="nucleotide sequence ID" value="NZ_FOND01000006.1"/>
</dbReference>
<comment type="similarity">
    <text evidence="7 8">Belongs to the PINc/VapC protein family.</text>
</comment>
<sequence>MILADTSAWVEFDRATGSPVDRRMTELIASDGPLAVTEPVLMEVLAGARDDRRADDLRRLLLRCHLLAIDPVADFDAAARVYRRCRRVGVTPRGLLDCLVVAVAWRRGATVIAQDADVDRICDVLGVSVEPRAAD</sequence>
<dbReference type="SUPFAM" id="SSF88723">
    <property type="entry name" value="PIN domain-like"/>
    <property type="match status" value="1"/>
</dbReference>
<evidence type="ECO:0000313" key="10">
    <source>
        <dbReference type="EMBL" id="SFE80977.1"/>
    </source>
</evidence>
<proteinExistence type="inferred from homology"/>
<dbReference type="InterPro" id="IPR002716">
    <property type="entry name" value="PIN_dom"/>
</dbReference>
<gene>
    <name evidence="8" type="primary">vapC</name>
    <name evidence="10" type="ORF">SAMN05216574_10630</name>
</gene>
<keyword evidence="5 8" id="KW-0378">Hydrolase</keyword>
<evidence type="ECO:0000256" key="2">
    <source>
        <dbReference type="ARBA" id="ARBA00022649"/>
    </source>
</evidence>
<evidence type="ECO:0000256" key="6">
    <source>
        <dbReference type="ARBA" id="ARBA00022842"/>
    </source>
</evidence>
<dbReference type="Gene3D" id="3.40.50.1010">
    <property type="entry name" value="5'-nuclease"/>
    <property type="match status" value="1"/>
</dbReference>
<evidence type="ECO:0000256" key="8">
    <source>
        <dbReference type="HAMAP-Rule" id="MF_00265"/>
    </source>
</evidence>
<keyword evidence="2 8" id="KW-1277">Toxin-antitoxin system</keyword>
<keyword evidence="8" id="KW-0800">Toxin</keyword>
<dbReference type="HAMAP" id="MF_00265">
    <property type="entry name" value="VapC_Nob1"/>
    <property type="match status" value="1"/>
</dbReference>
<evidence type="ECO:0000313" key="11">
    <source>
        <dbReference type="Proteomes" id="UP000198589"/>
    </source>
</evidence>